<dbReference type="EMBL" id="JYFN01000016">
    <property type="protein sequence ID" value="KJE23096.1"/>
    <property type="molecule type" value="Genomic_DNA"/>
</dbReference>
<sequence length="143" mass="15334">MPDALDTAGILAATHAIRPRLSALVGPAHAAQLDTQLADALTHPDPTQAAAELDRLLRNRPQTRAFLRRVLADAPHYRPPTLDQETQRAADSSRGVALAGDSGVVDADRFICPDPDCDYAWHRPSVGDTVRHCPDHAVALIPG</sequence>
<dbReference type="Proteomes" id="UP000032545">
    <property type="component" value="Unassembled WGS sequence"/>
</dbReference>
<reference evidence="3" key="1">
    <citation type="submission" date="2015-02" db="EMBL/GenBank/DDBJ databases">
        <title>Draft Genome of Frankia sp. CpI1-S.</title>
        <authorList>
            <person name="Oshone R.T."/>
            <person name="Ngom M."/>
            <person name="Ghodhbane-Gtari F."/>
            <person name="Gtari M."/>
            <person name="Morris K."/>
            <person name="Thomas K."/>
            <person name="Sen A."/>
            <person name="Tisa L.S."/>
        </authorList>
    </citation>
    <scope>NUCLEOTIDE SEQUENCE [LARGE SCALE GENOMIC DNA]</scope>
    <source>
        <strain evidence="3">CpI1-S</strain>
    </source>
</reference>
<gene>
    <name evidence="2" type="ORF">FF36_02524</name>
</gene>
<reference evidence="2 3" key="2">
    <citation type="journal article" date="2016" name="Genome Announc.">
        <title>Permanent Draft Genome Sequences for Two Variants of Frankia sp. Strain CpI1, the First Frankia Strain Isolated from Root Nodules of Comptonia peregrina.</title>
        <authorList>
            <person name="Oshone R."/>
            <person name="Hurst S.G.IV."/>
            <person name="Abebe-Akele F."/>
            <person name="Simpson S."/>
            <person name="Morris K."/>
            <person name="Thomas W.K."/>
            <person name="Tisa L.S."/>
        </authorList>
    </citation>
    <scope>NUCLEOTIDE SEQUENCE [LARGE SCALE GENOMIC DNA]</scope>
    <source>
        <strain evidence="3">CpI1-S</strain>
    </source>
</reference>
<organism evidence="2 3">
    <name type="scientific">Frankia torreyi</name>
    <dbReference type="NCBI Taxonomy" id="1856"/>
    <lineage>
        <taxon>Bacteria</taxon>
        <taxon>Bacillati</taxon>
        <taxon>Actinomycetota</taxon>
        <taxon>Actinomycetes</taxon>
        <taxon>Frankiales</taxon>
        <taxon>Frankiaceae</taxon>
        <taxon>Frankia</taxon>
    </lineage>
</organism>
<protein>
    <submittedName>
        <fullName evidence="2">Uncharacterized protein</fullName>
    </submittedName>
</protein>
<accession>A0A0D8BG13</accession>
<dbReference type="AlphaFoldDB" id="A0A0D8BG13"/>
<evidence type="ECO:0000256" key="1">
    <source>
        <dbReference type="SAM" id="MobiDB-lite"/>
    </source>
</evidence>
<dbReference type="OrthoDB" id="3218370at2"/>
<keyword evidence="3" id="KW-1185">Reference proteome</keyword>
<dbReference type="RefSeq" id="WP_044885178.1">
    <property type="nucleotide sequence ID" value="NZ_JYFN01000016.1"/>
</dbReference>
<dbReference type="PATRIC" id="fig|1502723.3.peg.1623"/>
<proteinExistence type="predicted"/>
<evidence type="ECO:0000313" key="2">
    <source>
        <dbReference type="EMBL" id="KJE23096.1"/>
    </source>
</evidence>
<comment type="caution">
    <text evidence="2">The sequence shown here is derived from an EMBL/GenBank/DDBJ whole genome shotgun (WGS) entry which is preliminary data.</text>
</comment>
<name>A0A0D8BG13_9ACTN</name>
<feature type="region of interest" description="Disordered" evidence="1">
    <location>
        <begin position="76"/>
        <end position="96"/>
    </location>
</feature>
<evidence type="ECO:0000313" key="3">
    <source>
        <dbReference type="Proteomes" id="UP000032545"/>
    </source>
</evidence>